<comment type="caution">
    <text evidence="1">The sequence shown here is derived from an EMBL/GenBank/DDBJ whole genome shotgun (WGS) entry which is preliminary data.</text>
</comment>
<dbReference type="EMBL" id="CAJNRD030001095">
    <property type="protein sequence ID" value="CAG5073094.1"/>
    <property type="molecule type" value="Genomic_DNA"/>
</dbReference>
<feature type="non-terminal residue" evidence="1">
    <location>
        <position position="1"/>
    </location>
</feature>
<accession>A0A8J2H4W7</accession>
<dbReference type="PANTHER" id="PTHR33480:SF1">
    <property type="entry name" value="TYR RECOMBINASE DOMAIN-CONTAINING PROTEIN"/>
    <property type="match status" value="1"/>
</dbReference>
<dbReference type="OrthoDB" id="7701215at2759"/>
<gene>
    <name evidence="1" type="ORF">HICCMSTLAB_LOCUS225</name>
</gene>
<name>A0A8J2H4W7_COTCN</name>
<dbReference type="PANTHER" id="PTHR33480">
    <property type="entry name" value="SET DOMAIN-CONTAINING PROTEIN-RELATED"/>
    <property type="match status" value="1"/>
</dbReference>
<proteinExistence type="predicted"/>
<keyword evidence="2" id="KW-1185">Reference proteome</keyword>
<sequence>MKPSGTIDGILTASDYRSSKSSKNNNYLKEHDNERKGDFKIFTDASLNKGVIIPARRPASPSKAKAEFFATCANCKGVYTKTNLRHHFAQCTNNEISVKGVLKKARITVDRIHERASEVLRQKVIPCMKEDAVLRCIRYDLLIMLYGNDLCLRHRQPYMHRLIRANLRLCGRFLIHVKELDPKISDFSSLYDPSKYYFLLNAIDTFAGVNESTGHYHKAGKATEIAKHINKIGDIYIGECIFNKEPDKQKQISDFLSLCKKGFSTVTNKTANETLVARQREKTVEIPSTVDIMRLCQYLDKLISTNYESLKNKFSYSAWRQLAETVLTRVQVFNRRRAGEAERLYISDFNRVQTIKKDDEDFQNLSEEERKAANEYVRVELRGKLNGCVPILLTRRWQNALKLILNHRKKAGVSSKNLYVFGIDGKTD</sequence>
<reference evidence="1" key="1">
    <citation type="submission" date="2021-04" db="EMBL/GenBank/DDBJ databases">
        <authorList>
            <person name="Chebbi M.A.C M."/>
        </authorList>
    </citation>
    <scope>NUCLEOTIDE SEQUENCE</scope>
</reference>
<evidence type="ECO:0000313" key="2">
    <source>
        <dbReference type="Proteomes" id="UP000786811"/>
    </source>
</evidence>
<organism evidence="1 2">
    <name type="scientific">Cotesia congregata</name>
    <name type="common">Parasitoid wasp</name>
    <name type="synonym">Apanteles congregatus</name>
    <dbReference type="NCBI Taxonomy" id="51543"/>
    <lineage>
        <taxon>Eukaryota</taxon>
        <taxon>Metazoa</taxon>
        <taxon>Ecdysozoa</taxon>
        <taxon>Arthropoda</taxon>
        <taxon>Hexapoda</taxon>
        <taxon>Insecta</taxon>
        <taxon>Pterygota</taxon>
        <taxon>Neoptera</taxon>
        <taxon>Endopterygota</taxon>
        <taxon>Hymenoptera</taxon>
        <taxon>Apocrita</taxon>
        <taxon>Ichneumonoidea</taxon>
        <taxon>Braconidae</taxon>
        <taxon>Microgastrinae</taxon>
        <taxon>Cotesia</taxon>
    </lineage>
</organism>
<dbReference type="AlphaFoldDB" id="A0A8J2H4W7"/>
<evidence type="ECO:0000313" key="1">
    <source>
        <dbReference type="EMBL" id="CAG5073094.1"/>
    </source>
</evidence>
<protein>
    <submittedName>
        <fullName evidence="1">Uncharacterized protein</fullName>
    </submittedName>
</protein>
<dbReference type="Proteomes" id="UP000786811">
    <property type="component" value="Unassembled WGS sequence"/>
</dbReference>